<keyword evidence="4" id="KW-1185">Reference proteome</keyword>
<dbReference type="SMART" id="SM00317">
    <property type="entry name" value="SET"/>
    <property type="match status" value="1"/>
</dbReference>
<dbReference type="InterPro" id="IPR046341">
    <property type="entry name" value="SET_dom_sf"/>
</dbReference>
<feature type="domain" description="SET" evidence="2">
    <location>
        <begin position="364"/>
        <end position="546"/>
    </location>
</feature>
<sequence>MDDFRDTCQMVTTSLGPRVQEHLEKADRLKGHKPSESTKRTRQRLVEDFAKPAQAADSHERLITPTGQEMRMAYHGEAYPPCIVALSSLKTISLRDLKLEIHHRGRVLVVKTFCEPKRLASVMNAIEDQNGDVDRVALYNVPINKSMDRLLPNNAIVAVKEPYYTSSIDGGVLIRIDHPSDLIQLSSDSSLIPSSMKPAPKTSLSPTELKEIGNEAFKRNDWETAVGCYSAGLGASQDNDDIRRTLHSNRSQARINLGHYELAVQDALVAIEQGDHLSDASKTLKLKSLQRAGQAAYELGDFSAAKQHFLRGVELSPAHKTLLFQLHRTEKRLTEQNTGEFDLIAMSNSVTEDNTILDHASFLGNTKVGSAGDHGRGLFATKNLAPGDVILVEKAFYAIFKRDVPKEKSVIVDVEKGRISLEKQAERIHGTINKILHNPKKASRYLDLYHGDKFQNKAIRFVDGMVTVDTFRVEAIDRLNGFDFPGIKSTKDGSGEKSIASGIWLHVSRVNHSCVPNADRSFIGDMMVVRATRGIKAGEEITFSYLILNHSYMERQQRLYFYGINCDCPLCEVEKFMPAQVLGKRAKLVGEVDQLLSTNGTGAPSTLPGTIIKNAEQLMTQLEETYPEARYRHLPRLACVRLARWLCLVGGPPEQRLERALQGLRSYGYFVEMKANGITIDRSSAVVVSESLAFPTIAASACMASGKTEAARQFRELRKEMYIILYACENGLDDK</sequence>
<dbReference type="InterPro" id="IPR053209">
    <property type="entry name" value="Gramillin-biosynth_MTr"/>
</dbReference>
<organism evidence="3 4">
    <name type="scientific">Diaporthe eres</name>
    <name type="common">Phomopsis oblonga</name>
    <dbReference type="NCBI Taxonomy" id="83184"/>
    <lineage>
        <taxon>Eukaryota</taxon>
        <taxon>Fungi</taxon>
        <taxon>Dikarya</taxon>
        <taxon>Ascomycota</taxon>
        <taxon>Pezizomycotina</taxon>
        <taxon>Sordariomycetes</taxon>
        <taxon>Sordariomycetidae</taxon>
        <taxon>Diaporthales</taxon>
        <taxon>Diaporthaceae</taxon>
        <taxon>Diaporthe</taxon>
        <taxon>Diaporthe eres species complex</taxon>
    </lineage>
</organism>
<gene>
    <name evidence="3" type="ORF">SLS63_008216</name>
</gene>
<dbReference type="SUPFAM" id="SSF48452">
    <property type="entry name" value="TPR-like"/>
    <property type="match status" value="1"/>
</dbReference>
<comment type="caution">
    <text evidence="3">The sequence shown here is derived from an EMBL/GenBank/DDBJ whole genome shotgun (WGS) entry which is preliminary data.</text>
</comment>
<accession>A0ABR1P3C1</accession>
<proteinExistence type="predicted"/>
<dbReference type="InterPro" id="IPR011990">
    <property type="entry name" value="TPR-like_helical_dom_sf"/>
</dbReference>
<dbReference type="InterPro" id="IPR001214">
    <property type="entry name" value="SET_dom"/>
</dbReference>
<dbReference type="Gene3D" id="1.25.40.10">
    <property type="entry name" value="Tetratricopeptide repeat domain"/>
    <property type="match status" value="1"/>
</dbReference>
<reference evidence="3 4" key="1">
    <citation type="submission" date="2024-02" db="EMBL/GenBank/DDBJ databases">
        <title>De novo assembly and annotation of 12 fungi associated with fruit tree decline syndrome in Ontario, Canada.</title>
        <authorList>
            <person name="Sulman M."/>
            <person name="Ellouze W."/>
            <person name="Ilyukhin E."/>
        </authorList>
    </citation>
    <scope>NUCLEOTIDE SEQUENCE [LARGE SCALE GENOMIC DNA]</scope>
    <source>
        <strain evidence="3 4">M169</strain>
    </source>
</reference>
<evidence type="ECO:0000313" key="4">
    <source>
        <dbReference type="Proteomes" id="UP001430848"/>
    </source>
</evidence>
<dbReference type="SUPFAM" id="SSF82199">
    <property type="entry name" value="SET domain"/>
    <property type="match status" value="1"/>
</dbReference>
<name>A0ABR1P3C1_DIAER</name>
<dbReference type="Proteomes" id="UP001430848">
    <property type="component" value="Unassembled WGS sequence"/>
</dbReference>
<evidence type="ECO:0000313" key="3">
    <source>
        <dbReference type="EMBL" id="KAK7725352.1"/>
    </source>
</evidence>
<dbReference type="SMART" id="SM00028">
    <property type="entry name" value="TPR"/>
    <property type="match status" value="2"/>
</dbReference>
<protein>
    <recommendedName>
        <fullName evidence="2">SET domain-containing protein</fullName>
    </recommendedName>
</protein>
<evidence type="ECO:0000256" key="1">
    <source>
        <dbReference type="PROSITE-ProRule" id="PRU00339"/>
    </source>
</evidence>
<dbReference type="PANTHER" id="PTHR47643:SF2">
    <property type="entry name" value="TPR DOMAIN PROTEIN (AFU_ORTHOLOGUE AFUA_5G12710)"/>
    <property type="match status" value="1"/>
</dbReference>
<dbReference type="InterPro" id="IPR019734">
    <property type="entry name" value="TPR_rpt"/>
</dbReference>
<dbReference type="Gene3D" id="2.170.270.10">
    <property type="entry name" value="SET domain"/>
    <property type="match status" value="1"/>
</dbReference>
<keyword evidence="1" id="KW-0802">TPR repeat</keyword>
<dbReference type="PROSITE" id="PS50280">
    <property type="entry name" value="SET"/>
    <property type="match status" value="1"/>
</dbReference>
<dbReference type="PROSITE" id="PS50005">
    <property type="entry name" value="TPR"/>
    <property type="match status" value="1"/>
</dbReference>
<dbReference type="Pfam" id="PF00856">
    <property type="entry name" value="SET"/>
    <property type="match status" value="1"/>
</dbReference>
<dbReference type="EMBL" id="JAKNSF020000050">
    <property type="protein sequence ID" value="KAK7725352.1"/>
    <property type="molecule type" value="Genomic_DNA"/>
</dbReference>
<evidence type="ECO:0000259" key="2">
    <source>
        <dbReference type="PROSITE" id="PS50280"/>
    </source>
</evidence>
<dbReference type="PANTHER" id="PTHR47643">
    <property type="entry name" value="TPR DOMAIN PROTEIN (AFU_ORTHOLOGUE AFUA_5G12710)"/>
    <property type="match status" value="1"/>
</dbReference>
<feature type="repeat" description="TPR" evidence="1">
    <location>
        <begin position="286"/>
        <end position="319"/>
    </location>
</feature>